<keyword evidence="2" id="KW-1185">Reference proteome</keyword>
<dbReference type="Proteomes" id="UP001186974">
    <property type="component" value="Unassembled WGS sequence"/>
</dbReference>
<organism evidence="1 2">
    <name type="scientific">Coniosporium uncinatum</name>
    <dbReference type="NCBI Taxonomy" id="93489"/>
    <lineage>
        <taxon>Eukaryota</taxon>
        <taxon>Fungi</taxon>
        <taxon>Dikarya</taxon>
        <taxon>Ascomycota</taxon>
        <taxon>Pezizomycotina</taxon>
        <taxon>Dothideomycetes</taxon>
        <taxon>Dothideomycetes incertae sedis</taxon>
        <taxon>Coniosporium</taxon>
    </lineage>
</organism>
<sequence>MTDNADTLQLRKVKDAMSTFLCKSMYIGHIVHPVILAEKELRHLVVGKAGLSGNSLLYRAQAGLNSATLFSPHQTQDMNIIRLPNLSHTEIVQTLKDKGTMLAMPEAVRFMEEMGEAAQGADAVASVASNKLVASNKVTSSSSPPVASISG</sequence>
<evidence type="ECO:0000313" key="2">
    <source>
        <dbReference type="Proteomes" id="UP001186974"/>
    </source>
</evidence>
<reference evidence="1" key="1">
    <citation type="submission" date="2024-09" db="EMBL/GenBank/DDBJ databases">
        <title>Black Yeasts Isolated from many extreme environments.</title>
        <authorList>
            <person name="Coleine C."/>
            <person name="Stajich J.E."/>
            <person name="Selbmann L."/>
        </authorList>
    </citation>
    <scope>NUCLEOTIDE SEQUENCE</scope>
    <source>
        <strain evidence="1">CCFEE 5737</strain>
    </source>
</reference>
<accession>A0ACC3D6C0</accession>
<comment type="caution">
    <text evidence="1">The sequence shown here is derived from an EMBL/GenBank/DDBJ whole genome shotgun (WGS) entry which is preliminary data.</text>
</comment>
<proteinExistence type="predicted"/>
<protein>
    <submittedName>
        <fullName evidence="1">Uncharacterized protein</fullName>
    </submittedName>
</protein>
<evidence type="ECO:0000313" key="1">
    <source>
        <dbReference type="EMBL" id="KAK3062589.1"/>
    </source>
</evidence>
<name>A0ACC3D6C0_9PEZI</name>
<gene>
    <name evidence="1" type="ORF">LTS18_003742</name>
</gene>
<dbReference type="EMBL" id="JAWDJW010007218">
    <property type="protein sequence ID" value="KAK3062589.1"/>
    <property type="molecule type" value="Genomic_DNA"/>
</dbReference>